<accession>A0AAD7TQQ0</accession>
<protein>
    <recommendedName>
        <fullName evidence="1">Heterokaryon incompatibility domain-containing protein</fullName>
    </recommendedName>
</protein>
<evidence type="ECO:0000259" key="1">
    <source>
        <dbReference type="Pfam" id="PF06985"/>
    </source>
</evidence>
<dbReference type="PANTHER" id="PTHR33112">
    <property type="entry name" value="DOMAIN PROTEIN, PUTATIVE-RELATED"/>
    <property type="match status" value="1"/>
</dbReference>
<dbReference type="AlphaFoldDB" id="A0AAD7TQQ0"/>
<comment type="caution">
    <text evidence="2">The sequence shown here is derived from an EMBL/GenBank/DDBJ whole genome shotgun (WGS) entry which is preliminary data.</text>
</comment>
<feature type="domain" description="Heterokaryon incompatibility" evidence="1">
    <location>
        <begin position="204"/>
        <end position="377"/>
    </location>
</feature>
<evidence type="ECO:0000313" key="3">
    <source>
        <dbReference type="Proteomes" id="UP001215151"/>
    </source>
</evidence>
<keyword evidence="3" id="KW-1185">Reference proteome</keyword>
<gene>
    <name evidence="2" type="ORF">ONZ51_g7144</name>
</gene>
<evidence type="ECO:0000313" key="2">
    <source>
        <dbReference type="EMBL" id="KAJ8474531.1"/>
    </source>
</evidence>
<dbReference type="PANTHER" id="PTHR33112:SF16">
    <property type="entry name" value="HETEROKARYON INCOMPATIBILITY DOMAIN-CONTAINING PROTEIN"/>
    <property type="match status" value="1"/>
</dbReference>
<dbReference type="InterPro" id="IPR010730">
    <property type="entry name" value="HET"/>
</dbReference>
<sequence length="711" mass="80197">MDLPPRPRSICSSAWEGVFAAQFGLLSGSLNRAWDSNTCRWVRTGGFEYSAGLPAMLKCAKKGCLWCRFLVDFFPSEFTRPSVLRRKWPLSRVDIRMGSPVELPSCLTIIVNECERSFDIWTTEDNPAANWIKGRLRIPHVGAPRVLSLAKACVEQCARDHERCKTITPPSPGSTSPPSRIIDCSNPFCLRIVETGSSTWSEPYITLSYVWGDDQPHRTTKDNLVSYTKHGIDYLTLPQTIRDAVRVTRALGARFLWVDSLCIIQDSQEDKHRELARMRDVYRRAYLTIDAASARSVNEGFLQDQRPLDPEHTLPFVCPCDSKSMHLSPETEEAIGEIYLTSRHYYHEAPMDLRTRADKSGELPQSYTARRAWCLQETLLSTRSLVFTSETMQLRCHSQTQNVGGASHDPEFDLPRLPDTVFQSQIAPDDSDEWRDIRKSWCTIVEDYSNRSLSYSSDKLIAFAGLAELYARTLCSDYLAGIWRRTLFLDLLWQRRPGASTLRCVRYRAPSWSWACIDGPVTFFTHQVGNNTEALAGIVKCSTTLQDESLPCGPVDAGSLIIRAMCFRFRRRAGTDGYYRGVRQLAMAMEPSDVGRERLTTAASDDFEANLESSIFHAPNELSVSIHFDCEGGDATLPELWIVPLAVFNEWQVIGIAVTQAGGDVWRRASARHGESATSGREVFRRVGFCGIQNPHPSVLKNYSRVEIELV</sequence>
<dbReference type="EMBL" id="JAPEVG010000185">
    <property type="protein sequence ID" value="KAJ8474531.1"/>
    <property type="molecule type" value="Genomic_DNA"/>
</dbReference>
<dbReference type="Pfam" id="PF06985">
    <property type="entry name" value="HET"/>
    <property type="match status" value="1"/>
</dbReference>
<name>A0AAD7TQQ0_9APHY</name>
<reference evidence="2" key="1">
    <citation type="submission" date="2022-11" db="EMBL/GenBank/DDBJ databases">
        <title>Genome Sequence of Cubamyces cubensis.</title>
        <authorList>
            <person name="Buettner E."/>
        </authorList>
    </citation>
    <scope>NUCLEOTIDE SEQUENCE</scope>
    <source>
        <strain evidence="2">MPL-01</strain>
    </source>
</reference>
<dbReference type="Proteomes" id="UP001215151">
    <property type="component" value="Unassembled WGS sequence"/>
</dbReference>
<proteinExistence type="predicted"/>
<organism evidence="2 3">
    <name type="scientific">Trametes cubensis</name>
    <dbReference type="NCBI Taxonomy" id="1111947"/>
    <lineage>
        <taxon>Eukaryota</taxon>
        <taxon>Fungi</taxon>
        <taxon>Dikarya</taxon>
        <taxon>Basidiomycota</taxon>
        <taxon>Agaricomycotina</taxon>
        <taxon>Agaricomycetes</taxon>
        <taxon>Polyporales</taxon>
        <taxon>Polyporaceae</taxon>
        <taxon>Trametes</taxon>
    </lineage>
</organism>